<dbReference type="GO" id="GO:0097367">
    <property type="term" value="F:carbohydrate derivative binding"/>
    <property type="evidence" value="ECO:0007669"/>
    <property type="project" value="InterPro"/>
</dbReference>
<evidence type="ECO:0000259" key="3">
    <source>
        <dbReference type="PROSITE" id="PS51464"/>
    </source>
</evidence>
<dbReference type="InterPro" id="IPR001347">
    <property type="entry name" value="SIS_dom"/>
</dbReference>
<dbReference type="GO" id="GO:1901135">
    <property type="term" value="P:carbohydrate derivative metabolic process"/>
    <property type="evidence" value="ECO:0007669"/>
    <property type="project" value="InterPro"/>
</dbReference>
<protein>
    <recommendedName>
        <fullName evidence="3">SIS domain-containing protein</fullName>
    </recommendedName>
</protein>
<name>A0A7C5PF87_9BACT</name>
<dbReference type="Gene3D" id="3.40.50.10490">
    <property type="entry name" value="Glucose-6-phosphate isomerase like protein, domain 1"/>
    <property type="match status" value="2"/>
</dbReference>
<keyword evidence="2" id="KW-0413">Isomerase</keyword>
<gene>
    <name evidence="4" type="ORF">ENL70_07475</name>
</gene>
<evidence type="ECO:0000256" key="1">
    <source>
        <dbReference type="ARBA" id="ARBA00010523"/>
    </source>
</evidence>
<evidence type="ECO:0000256" key="2">
    <source>
        <dbReference type="ARBA" id="ARBA00023235"/>
    </source>
</evidence>
<dbReference type="PROSITE" id="PS51464">
    <property type="entry name" value="SIS"/>
    <property type="match status" value="1"/>
</dbReference>
<dbReference type="SUPFAM" id="SSF53697">
    <property type="entry name" value="SIS domain"/>
    <property type="match status" value="1"/>
</dbReference>
<comment type="caution">
    <text evidence="4">The sequence shown here is derived from an EMBL/GenBank/DDBJ whole genome shotgun (WGS) entry which is preliminary data.</text>
</comment>
<sequence length="349" mass="39684">MDKRLMDVYVSDIAHHMKDFYQDLTFYKDGKVDMLDIENIIFLGIGGSAISPKIFTEIMNVNKKVYFFSILNGSENLPDPAKSFVFAFSYSGNTVETLKSVEMISKNGFKGVGISSGGKMIELCENLNWQHISVPSGRAPRAAMPFTLSILFKYALVNNWTEYDESDIWGEIVRRSNIKNKYLPEVDFEDNISKRIAFKLANKKNIILWGVESISKNIAYRFKSQLEENAKQLSYYSFLPEASHNQIVPISLVDNKEDYIVLIFRIPERESVLLSTIISTVKTFLNSEGIEVMDVFGFGENHVLAGLDLIYATDFASYYLALLKGIEPEPIEPIGRMKVILNDNLRKVL</sequence>
<dbReference type="CDD" id="cd05637">
    <property type="entry name" value="SIS_PGI_PMI_2"/>
    <property type="match status" value="1"/>
</dbReference>
<dbReference type="InterPro" id="IPR046348">
    <property type="entry name" value="SIS_dom_sf"/>
</dbReference>
<comment type="similarity">
    <text evidence="1">Belongs to the PGI/PMI family.</text>
</comment>
<dbReference type="InterPro" id="IPR019490">
    <property type="entry name" value="Glu6P/Mann6P_isomerase_C"/>
</dbReference>
<feature type="domain" description="SIS" evidence="3">
    <location>
        <begin position="30"/>
        <end position="166"/>
    </location>
</feature>
<proteinExistence type="inferred from homology"/>
<dbReference type="GO" id="GO:0004476">
    <property type="term" value="F:mannose-6-phosphate isomerase activity"/>
    <property type="evidence" value="ECO:0007669"/>
    <property type="project" value="InterPro"/>
</dbReference>
<reference evidence="4" key="1">
    <citation type="journal article" date="2020" name="mSystems">
        <title>Genome- and Community-Level Interaction Insights into Carbon Utilization and Element Cycling Functions of Hydrothermarchaeota in Hydrothermal Sediment.</title>
        <authorList>
            <person name="Zhou Z."/>
            <person name="Liu Y."/>
            <person name="Xu W."/>
            <person name="Pan J."/>
            <person name="Luo Z.H."/>
            <person name="Li M."/>
        </authorList>
    </citation>
    <scope>NUCLEOTIDE SEQUENCE [LARGE SCALE GENOMIC DNA]</scope>
    <source>
        <strain evidence="4">SpSt-1019</strain>
    </source>
</reference>
<dbReference type="GO" id="GO:0004347">
    <property type="term" value="F:glucose-6-phosphate isomerase activity"/>
    <property type="evidence" value="ECO:0007669"/>
    <property type="project" value="InterPro"/>
</dbReference>
<dbReference type="GO" id="GO:0005975">
    <property type="term" value="P:carbohydrate metabolic process"/>
    <property type="evidence" value="ECO:0007669"/>
    <property type="project" value="InterPro"/>
</dbReference>
<dbReference type="EMBL" id="DRUY01000252">
    <property type="protein sequence ID" value="HHI66370.1"/>
    <property type="molecule type" value="Genomic_DNA"/>
</dbReference>
<evidence type="ECO:0000313" key="4">
    <source>
        <dbReference type="EMBL" id="HHI66370.1"/>
    </source>
</evidence>
<dbReference type="Pfam" id="PF10432">
    <property type="entry name" value="bact-PGI_C"/>
    <property type="match status" value="1"/>
</dbReference>
<organism evidence="4">
    <name type="scientific">Thermodesulfobium narugense</name>
    <dbReference type="NCBI Taxonomy" id="184064"/>
    <lineage>
        <taxon>Bacteria</taxon>
        <taxon>Pseudomonadati</taxon>
        <taxon>Thermodesulfobiota</taxon>
        <taxon>Thermodesulfobiia</taxon>
        <taxon>Thermodesulfobiales</taxon>
        <taxon>Thermodesulfobiaceae</taxon>
        <taxon>Thermodesulfobium</taxon>
    </lineage>
</organism>
<dbReference type="AlphaFoldDB" id="A0A7C5PF87"/>
<accession>A0A7C5PF87</accession>